<keyword evidence="8 11" id="KW-0564">Palmitate</keyword>
<comment type="similarity">
    <text evidence="3 11">Belongs to the PrsA family.</text>
</comment>
<dbReference type="GO" id="GO:0006457">
    <property type="term" value="P:protein folding"/>
    <property type="evidence" value="ECO:0007669"/>
    <property type="project" value="UniProtKB-UniRule"/>
</dbReference>
<dbReference type="PANTHER" id="PTHR47245:SF1">
    <property type="entry name" value="FOLDASE PROTEIN PRSA"/>
    <property type="match status" value="1"/>
</dbReference>
<gene>
    <name evidence="11" type="primary">prsA</name>
    <name evidence="15" type="ORF">SAMN02745118_00170</name>
</gene>
<reference evidence="16" key="1">
    <citation type="submission" date="2017-02" db="EMBL/GenBank/DDBJ databases">
        <authorList>
            <person name="Varghese N."/>
            <person name="Submissions S."/>
        </authorList>
    </citation>
    <scope>NUCLEOTIDE SEQUENCE [LARGE SCALE GENOMIC DNA]</scope>
    <source>
        <strain evidence="16">ATCC BAA-73</strain>
    </source>
</reference>
<evidence type="ECO:0000256" key="8">
    <source>
        <dbReference type="ARBA" id="ARBA00023139"/>
    </source>
</evidence>
<evidence type="ECO:0000256" key="7">
    <source>
        <dbReference type="ARBA" id="ARBA00023136"/>
    </source>
</evidence>
<evidence type="ECO:0000256" key="5">
    <source>
        <dbReference type="ARBA" id="ARBA00022729"/>
    </source>
</evidence>
<dbReference type="OrthoDB" id="14196at2"/>
<dbReference type="PROSITE" id="PS01096">
    <property type="entry name" value="PPIC_PPIASE_1"/>
    <property type="match status" value="1"/>
</dbReference>
<comment type="function">
    <text evidence="11">Plays a major role in protein secretion by helping the post-translocational extracellular folding of several secreted proteins.</text>
</comment>
<comment type="subcellular location">
    <subcellularLocation>
        <location evidence="2 11">Cell membrane</location>
        <topology evidence="2 11">Lipid-anchor</topology>
    </subcellularLocation>
</comment>
<dbReference type="Proteomes" id="UP000190625">
    <property type="component" value="Unassembled WGS sequence"/>
</dbReference>
<feature type="chain" id="PRO_5038785662" description="Foldase protein PrsA" evidence="13">
    <location>
        <begin position="23"/>
        <end position="349"/>
    </location>
</feature>
<keyword evidence="16" id="KW-1185">Reference proteome</keyword>
<proteinExistence type="inferred from homology"/>
<feature type="domain" description="PpiC" evidence="14">
    <location>
        <begin position="190"/>
        <end position="279"/>
    </location>
</feature>
<dbReference type="HAMAP" id="MF_01145">
    <property type="entry name" value="Foldase_PrsA"/>
    <property type="match status" value="1"/>
</dbReference>
<dbReference type="InterPro" id="IPR023059">
    <property type="entry name" value="Foldase_PrsA"/>
</dbReference>
<dbReference type="PANTHER" id="PTHR47245">
    <property type="entry name" value="PEPTIDYLPROLYL ISOMERASE"/>
    <property type="match status" value="1"/>
</dbReference>
<keyword evidence="5 11" id="KW-0732">Signal</keyword>
<dbReference type="AlphaFoldDB" id="A0A1T4JLY4"/>
<evidence type="ECO:0000313" key="15">
    <source>
        <dbReference type="EMBL" id="SJZ31141.1"/>
    </source>
</evidence>
<evidence type="ECO:0000256" key="1">
    <source>
        <dbReference type="ARBA" id="ARBA00000971"/>
    </source>
</evidence>
<evidence type="ECO:0000256" key="6">
    <source>
        <dbReference type="ARBA" id="ARBA00023110"/>
    </source>
</evidence>
<dbReference type="RefSeq" id="WP_078808701.1">
    <property type="nucleotide sequence ID" value="NZ_FUWM01000003.1"/>
</dbReference>
<evidence type="ECO:0000256" key="4">
    <source>
        <dbReference type="ARBA" id="ARBA00022475"/>
    </source>
</evidence>
<dbReference type="InterPro" id="IPR000297">
    <property type="entry name" value="PPIase_PpiC"/>
</dbReference>
<dbReference type="EMBL" id="FUWM01000003">
    <property type="protein sequence ID" value="SJZ31141.1"/>
    <property type="molecule type" value="Genomic_DNA"/>
</dbReference>
<evidence type="ECO:0000313" key="16">
    <source>
        <dbReference type="Proteomes" id="UP000190625"/>
    </source>
</evidence>
<evidence type="ECO:0000256" key="2">
    <source>
        <dbReference type="ARBA" id="ARBA00004193"/>
    </source>
</evidence>
<organism evidence="15 16">
    <name type="scientific">Selenihalanaerobacter shriftii</name>
    <dbReference type="NCBI Taxonomy" id="142842"/>
    <lineage>
        <taxon>Bacteria</taxon>
        <taxon>Bacillati</taxon>
        <taxon>Bacillota</taxon>
        <taxon>Clostridia</taxon>
        <taxon>Halanaerobiales</taxon>
        <taxon>Halobacteroidaceae</taxon>
        <taxon>Selenihalanaerobacter</taxon>
    </lineage>
</organism>
<evidence type="ECO:0000256" key="10">
    <source>
        <dbReference type="ARBA" id="ARBA00023288"/>
    </source>
</evidence>
<keyword evidence="4 11" id="KW-1003">Cell membrane</keyword>
<evidence type="ECO:0000256" key="12">
    <source>
        <dbReference type="SAM" id="MobiDB-lite"/>
    </source>
</evidence>
<dbReference type="SUPFAM" id="SSF54534">
    <property type="entry name" value="FKBP-like"/>
    <property type="match status" value="1"/>
</dbReference>
<evidence type="ECO:0000259" key="14">
    <source>
        <dbReference type="PROSITE" id="PS50198"/>
    </source>
</evidence>
<keyword evidence="7 11" id="KW-0472">Membrane</keyword>
<evidence type="ECO:0000256" key="3">
    <source>
        <dbReference type="ARBA" id="ARBA00006071"/>
    </source>
</evidence>
<keyword evidence="6 11" id="KW-0697">Rotamase</keyword>
<dbReference type="Pfam" id="PF13624">
    <property type="entry name" value="SurA_N_3"/>
    <property type="match status" value="1"/>
</dbReference>
<feature type="signal peptide" evidence="13">
    <location>
        <begin position="1"/>
        <end position="22"/>
    </location>
</feature>
<dbReference type="GO" id="GO:0005886">
    <property type="term" value="C:plasma membrane"/>
    <property type="evidence" value="ECO:0007669"/>
    <property type="project" value="UniProtKB-SubCell"/>
</dbReference>
<feature type="region of interest" description="Disordered" evidence="12">
    <location>
        <begin position="330"/>
        <end position="349"/>
    </location>
</feature>
<evidence type="ECO:0000256" key="11">
    <source>
        <dbReference type="HAMAP-Rule" id="MF_01145"/>
    </source>
</evidence>
<sequence length="349" mass="39304">MLIRKNKKLMVTLLVLGLLAIAVVGCNSSSKSNSQAIDESQAVAKVNDKLISKARFNKNVEQVKAQYQQQYGVDFSNAKVAAMLTRLKEQVLEQMIREEVLIQQAVKEGIEVTDKEIQAEFDKVKKKYKSADEFKKRLKEAGVTIDDIKLNIKNKLLLDKFSNKMTEDIEVTQKDLKDYFNKNKDKFVQPAQIKASHILVKTKEKAEKVKSELEAGANFAKLAKKYSTGPSGKNGGSLGYFGKGQMVPAFEKAAFNLEVGKISNPVKTKFGYHIIKVTDQKKSKKMKFAEIKGQIKSYLVKQKKQGKLKTYLDKAYKKSEIKKLVDFKAPKSEAKKSDKAKTESNKSTE</sequence>
<keyword evidence="10 11" id="KW-0449">Lipoprotein</keyword>
<name>A0A1T4JLY4_9FIRM</name>
<accession>A0A1T4JLY4</accession>
<evidence type="ECO:0000256" key="9">
    <source>
        <dbReference type="ARBA" id="ARBA00023235"/>
    </source>
</evidence>
<comment type="catalytic activity">
    <reaction evidence="1 11">
        <text>[protein]-peptidylproline (omega=180) = [protein]-peptidylproline (omega=0)</text>
        <dbReference type="Rhea" id="RHEA:16237"/>
        <dbReference type="Rhea" id="RHEA-COMP:10747"/>
        <dbReference type="Rhea" id="RHEA-COMP:10748"/>
        <dbReference type="ChEBI" id="CHEBI:83833"/>
        <dbReference type="ChEBI" id="CHEBI:83834"/>
        <dbReference type="EC" id="5.2.1.8"/>
    </reaction>
</comment>
<dbReference type="SUPFAM" id="SSF109998">
    <property type="entry name" value="Triger factor/SurA peptide-binding domain-like"/>
    <property type="match status" value="1"/>
</dbReference>
<dbReference type="PROSITE" id="PS51257">
    <property type="entry name" value="PROKAR_LIPOPROTEIN"/>
    <property type="match status" value="1"/>
</dbReference>
<dbReference type="InterPro" id="IPR023058">
    <property type="entry name" value="PPIase_PpiC_CS"/>
</dbReference>
<dbReference type="InterPro" id="IPR050245">
    <property type="entry name" value="PrsA_foldase"/>
</dbReference>
<dbReference type="EC" id="5.2.1.8" evidence="11"/>
<dbReference type="Gene3D" id="1.10.4030.10">
    <property type="entry name" value="Porin chaperone SurA, peptide-binding domain"/>
    <property type="match status" value="1"/>
</dbReference>
<dbReference type="Gene3D" id="3.10.50.40">
    <property type="match status" value="1"/>
</dbReference>
<dbReference type="GO" id="GO:0003755">
    <property type="term" value="F:peptidyl-prolyl cis-trans isomerase activity"/>
    <property type="evidence" value="ECO:0007669"/>
    <property type="project" value="UniProtKB-UniRule"/>
</dbReference>
<dbReference type="InterPro" id="IPR046357">
    <property type="entry name" value="PPIase_dom_sf"/>
</dbReference>
<dbReference type="STRING" id="142842.SAMN02745118_00170"/>
<dbReference type="Pfam" id="PF13616">
    <property type="entry name" value="Rotamase_3"/>
    <property type="match status" value="1"/>
</dbReference>
<dbReference type="PROSITE" id="PS50198">
    <property type="entry name" value="PPIC_PPIASE_2"/>
    <property type="match status" value="1"/>
</dbReference>
<dbReference type="InterPro" id="IPR027304">
    <property type="entry name" value="Trigger_fact/SurA_dom_sf"/>
</dbReference>
<evidence type="ECO:0000256" key="13">
    <source>
        <dbReference type="SAM" id="SignalP"/>
    </source>
</evidence>
<protein>
    <recommendedName>
        <fullName evidence="11">Foldase protein PrsA</fullName>
        <ecNumber evidence="11">5.2.1.8</ecNumber>
    </recommendedName>
</protein>
<keyword evidence="9 11" id="KW-0413">Isomerase</keyword>